<dbReference type="GO" id="GO:0031071">
    <property type="term" value="F:cysteine desulfurase activity"/>
    <property type="evidence" value="ECO:0007669"/>
    <property type="project" value="UniProtKB-EC"/>
</dbReference>
<keyword evidence="4" id="KW-0808">Transferase</keyword>
<evidence type="ECO:0000256" key="6">
    <source>
        <dbReference type="ARBA" id="ARBA00050776"/>
    </source>
</evidence>
<dbReference type="AlphaFoldDB" id="A0A2S6GU14"/>
<protein>
    <recommendedName>
        <fullName evidence="3">cysteine desulfurase</fullName>
        <ecNumber evidence="3">2.8.1.7</ecNumber>
    </recommendedName>
</protein>
<comment type="similarity">
    <text evidence="2">Belongs to the class-V pyridoxal-phosphate-dependent aminotransferase family. Csd subfamily.</text>
</comment>
<proteinExistence type="inferred from homology"/>
<dbReference type="SUPFAM" id="SSF53383">
    <property type="entry name" value="PLP-dependent transferases"/>
    <property type="match status" value="1"/>
</dbReference>
<dbReference type="InterPro" id="IPR015422">
    <property type="entry name" value="PyrdxlP-dep_Trfase_small"/>
</dbReference>
<dbReference type="Proteomes" id="UP000238071">
    <property type="component" value="Unassembled WGS sequence"/>
</dbReference>
<dbReference type="GO" id="GO:0006534">
    <property type="term" value="P:cysteine metabolic process"/>
    <property type="evidence" value="ECO:0007669"/>
    <property type="project" value="InterPro"/>
</dbReference>
<comment type="cofactor">
    <cofactor evidence="1">
        <name>pyridoxal 5'-phosphate</name>
        <dbReference type="ChEBI" id="CHEBI:597326"/>
    </cofactor>
</comment>
<accession>A0A2S6GU14</accession>
<dbReference type="Pfam" id="PF00266">
    <property type="entry name" value="Aminotran_5"/>
    <property type="match status" value="1"/>
</dbReference>
<dbReference type="PANTHER" id="PTHR43586">
    <property type="entry name" value="CYSTEINE DESULFURASE"/>
    <property type="match status" value="1"/>
</dbReference>
<organism evidence="8 9">
    <name type="scientific">Methylobacter tundripaludum</name>
    <dbReference type="NCBI Taxonomy" id="173365"/>
    <lineage>
        <taxon>Bacteria</taxon>
        <taxon>Pseudomonadati</taxon>
        <taxon>Pseudomonadota</taxon>
        <taxon>Gammaproteobacteria</taxon>
        <taxon>Methylococcales</taxon>
        <taxon>Methylococcaceae</taxon>
        <taxon>Methylobacter</taxon>
    </lineage>
</organism>
<dbReference type="InterPro" id="IPR000192">
    <property type="entry name" value="Aminotrans_V_dom"/>
</dbReference>
<evidence type="ECO:0000259" key="7">
    <source>
        <dbReference type="Pfam" id="PF00266"/>
    </source>
</evidence>
<dbReference type="EC" id="2.8.1.7" evidence="3"/>
<dbReference type="InterPro" id="IPR010970">
    <property type="entry name" value="Cys_dSase_SufS"/>
</dbReference>
<comment type="catalytic activity">
    <reaction evidence="6">
        <text>(sulfur carrier)-H + L-cysteine = (sulfur carrier)-SH + L-alanine</text>
        <dbReference type="Rhea" id="RHEA:43892"/>
        <dbReference type="Rhea" id="RHEA-COMP:14737"/>
        <dbReference type="Rhea" id="RHEA-COMP:14739"/>
        <dbReference type="ChEBI" id="CHEBI:29917"/>
        <dbReference type="ChEBI" id="CHEBI:35235"/>
        <dbReference type="ChEBI" id="CHEBI:57972"/>
        <dbReference type="ChEBI" id="CHEBI:64428"/>
        <dbReference type="EC" id="2.8.1.7"/>
    </reaction>
</comment>
<keyword evidence="8" id="KW-0456">Lyase</keyword>
<dbReference type="NCBIfam" id="NF041166">
    <property type="entry name" value="f2_encap_cargo1"/>
    <property type="match status" value="1"/>
</dbReference>
<dbReference type="InterPro" id="IPR015424">
    <property type="entry name" value="PyrdxlP-dep_Trfase"/>
</dbReference>
<dbReference type="OrthoDB" id="9808002at2"/>
<keyword evidence="9" id="KW-1185">Reference proteome</keyword>
<evidence type="ECO:0000256" key="5">
    <source>
        <dbReference type="ARBA" id="ARBA00022898"/>
    </source>
</evidence>
<dbReference type="InterPro" id="IPR015421">
    <property type="entry name" value="PyrdxlP-dep_Trfase_major"/>
</dbReference>
<dbReference type="CDD" id="cd06453">
    <property type="entry name" value="SufS_like"/>
    <property type="match status" value="1"/>
</dbReference>
<dbReference type="NCBIfam" id="TIGR01979">
    <property type="entry name" value="sufS"/>
    <property type="match status" value="1"/>
</dbReference>
<evidence type="ECO:0000313" key="8">
    <source>
        <dbReference type="EMBL" id="PPK68700.1"/>
    </source>
</evidence>
<evidence type="ECO:0000256" key="1">
    <source>
        <dbReference type="ARBA" id="ARBA00001933"/>
    </source>
</evidence>
<comment type="caution">
    <text evidence="8">The sequence shown here is derived from an EMBL/GenBank/DDBJ whole genome shotgun (WGS) entry which is preliminary data.</text>
</comment>
<evidence type="ECO:0000313" key="9">
    <source>
        <dbReference type="Proteomes" id="UP000238071"/>
    </source>
</evidence>
<dbReference type="GO" id="GO:0016829">
    <property type="term" value="F:lyase activity"/>
    <property type="evidence" value="ECO:0007669"/>
    <property type="project" value="UniProtKB-KW"/>
</dbReference>
<evidence type="ECO:0000256" key="2">
    <source>
        <dbReference type="ARBA" id="ARBA00010447"/>
    </source>
</evidence>
<name>A0A2S6GU14_9GAMM</name>
<dbReference type="EMBL" id="PTIY01000011">
    <property type="protein sequence ID" value="PPK68700.1"/>
    <property type="molecule type" value="Genomic_DNA"/>
</dbReference>
<reference evidence="8 9" key="1">
    <citation type="submission" date="2018-02" db="EMBL/GenBank/DDBJ databases">
        <title>Subsurface microbial communities from deep shales in Ohio and West Virginia, USA.</title>
        <authorList>
            <person name="Wrighton K."/>
        </authorList>
    </citation>
    <scope>NUCLEOTIDE SEQUENCE [LARGE SCALE GENOMIC DNA]</scope>
    <source>
        <strain evidence="8 9">OWC-G53F</strain>
    </source>
</reference>
<sequence>MNTNNGDFSQNATLPDVEQLTKLANELFTALPCDGSRIAAASSAVPGGFTSPLAGAAGSGIPQGFGLPGEAELQKLFAPRQPSLASVPDSLDTGSVFGNPSAAATSPLAGLDKSVLAGVLPHNFGLPDEAQLQQLLVSRVPSGSHIPGSIETASIPAAPSSVAGHELTAESLTDAEQLAKVGTSPQAFEAELQKLFAENSADKSGGQKSVAHPTFDASLIAGLSPQAYGLPGEAELRELFGSFSKPAAGIPASPEPGSTLYFLDELKHGGFNAQAPTLVSAHPAFDVQAVRRDFPILKERVNGQPLVWFDNAATTQKPQAVIDRVSYFYEHENSNIHRAAHELAARATDAYEKARDTVAKFMNASSSAEIVFARGTTEAINLVAQSWGRQHIKAGDEIVITWLEHHANIVPWKQLCEATGATLRVAPVDDDGQVLLGEYQKLLNSHTKLVSFTQVSNALGTVTPAREMIEMAHRVGARVLLDGAQSVSHLRVDVQVLDCDWFVFSGHKIFAPTGIGVLYGKAELLESMPPWQGGGNMIEDVTFEKIVYQPAPARFEAGTGNIADAVGLGAALEYLLKIGIDNIARYEHELLVYAMDALRSISGLRLIGTAAEKTSVLSFVLEGHSNQDIGVALNRAGIAVRTGHHCAQPILRRFGLESTVRPSLAFYNTHEEVDLLVSTVRRIKSGQDF</sequence>
<keyword evidence="5" id="KW-0663">Pyridoxal phosphate</keyword>
<dbReference type="GO" id="GO:0030170">
    <property type="term" value="F:pyridoxal phosphate binding"/>
    <property type="evidence" value="ECO:0007669"/>
    <property type="project" value="InterPro"/>
</dbReference>
<evidence type="ECO:0000256" key="4">
    <source>
        <dbReference type="ARBA" id="ARBA00022679"/>
    </source>
</evidence>
<dbReference type="PANTHER" id="PTHR43586:SF8">
    <property type="entry name" value="CYSTEINE DESULFURASE 1, CHLOROPLASTIC"/>
    <property type="match status" value="1"/>
</dbReference>
<dbReference type="Gene3D" id="3.90.1150.10">
    <property type="entry name" value="Aspartate Aminotransferase, domain 1"/>
    <property type="match status" value="1"/>
</dbReference>
<gene>
    <name evidence="8" type="ORF">B0F88_111108</name>
</gene>
<dbReference type="RefSeq" id="WP_104424533.1">
    <property type="nucleotide sequence ID" value="NZ_PTIY01000011.1"/>
</dbReference>
<feature type="domain" description="Aminotransferase class V" evidence="7">
    <location>
        <begin position="307"/>
        <end position="676"/>
    </location>
</feature>
<dbReference type="Gene3D" id="3.40.640.10">
    <property type="entry name" value="Type I PLP-dependent aspartate aminotransferase-like (Major domain)"/>
    <property type="match status" value="1"/>
</dbReference>
<evidence type="ECO:0000256" key="3">
    <source>
        <dbReference type="ARBA" id="ARBA00012239"/>
    </source>
</evidence>